<dbReference type="InterPro" id="IPR046536">
    <property type="entry name" value="DUF6601"/>
</dbReference>
<evidence type="ECO:0000313" key="4">
    <source>
        <dbReference type="Proteomes" id="UP000639643"/>
    </source>
</evidence>
<dbReference type="PANTHER" id="PTHR34414">
    <property type="entry name" value="HET DOMAIN-CONTAINING PROTEIN-RELATED"/>
    <property type="match status" value="1"/>
</dbReference>
<feature type="region of interest" description="Disordered" evidence="1">
    <location>
        <begin position="42"/>
        <end position="63"/>
    </location>
</feature>
<keyword evidence="2" id="KW-0472">Membrane</keyword>
<name>A0A8H6JB41_9PEZI</name>
<evidence type="ECO:0008006" key="5">
    <source>
        <dbReference type="Google" id="ProtNLM"/>
    </source>
</evidence>
<proteinExistence type="predicted"/>
<accession>A0A8H6JB41</accession>
<keyword evidence="2" id="KW-0812">Transmembrane</keyword>
<dbReference type="OrthoDB" id="5086500at2759"/>
<dbReference type="PANTHER" id="PTHR34414:SF1">
    <property type="entry name" value="SUBTILISIN-LIKE SERINE PROTEASE"/>
    <property type="match status" value="1"/>
</dbReference>
<comment type="caution">
    <text evidence="3">The sequence shown here is derived from an EMBL/GenBank/DDBJ whole genome shotgun (WGS) entry which is preliminary data.</text>
</comment>
<keyword evidence="2" id="KW-1133">Transmembrane helix</keyword>
<feature type="transmembrane region" description="Helical" evidence="2">
    <location>
        <begin position="360"/>
        <end position="386"/>
    </location>
</feature>
<sequence>MPAKGAYAPTWAEDGQQALDVIRQVDGHLQAACTYGIATKPGERSAPSLKSVHADQARQRPPFTQKLLDNDIAQGTEESQCLESDFTSLLPASRRTKDDNLVAPALFPILDPAGVVDMRHPTDILDCVDEEVKLDRLADIHEWLWIVGRPMPPRPLHQQRLLNREIMITEKMDMHLVWTTGRIFVKPLPRFLLSRRFWARLLCCQAVPVSNAGSCSCGGRRERALGLLFSYAALITHESDFHIAKETRLIPVELQWPAWRTAVRELLGTSPIYPRIDPRFHYGELRLSRLNKIYFFWKTPLRGYMSRWNQYGSFFQDNFAWLASSTVYIAVVLTAMQVGLATEVLQNNEAFQSASYGFTVFSILGPLAAAGLIMVVFCYMFIYNLVATRRYARERATRMLEGVAGTLPKR</sequence>
<dbReference type="EMBL" id="WIGM01000883">
    <property type="protein sequence ID" value="KAF6809653.1"/>
    <property type="molecule type" value="Genomic_DNA"/>
</dbReference>
<protein>
    <recommendedName>
        <fullName evidence="5">Subtilisin-like serine protease</fullName>
    </recommendedName>
</protein>
<organism evidence="3 4">
    <name type="scientific">Colletotrichum musicola</name>
    <dbReference type="NCBI Taxonomy" id="2175873"/>
    <lineage>
        <taxon>Eukaryota</taxon>
        <taxon>Fungi</taxon>
        <taxon>Dikarya</taxon>
        <taxon>Ascomycota</taxon>
        <taxon>Pezizomycotina</taxon>
        <taxon>Sordariomycetes</taxon>
        <taxon>Hypocreomycetidae</taxon>
        <taxon>Glomerellales</taxon>
        <taxon>Glomerellaceae</taxon>
        <taxon>Colletotrichum</taxon>
        <taxon>Colletotrichum orchidearum species complex</taxon>
    </lineage>
</organism>
<reference evidence="3" key="1">
    <citation type="journal article" date="2020" name="Phytopathology">
        <title>Genome Sequence Resources of Colletotrichum truncatum, C. plurivorum, C. musicola, and C. sojae: Four Species Pathogenic to Soybean (Glycine max).</title>
        <authorList>
            <person name="Rogerio F."/>
            <person name="Boufleur T.R."/>
            <person name="Ciampi-Guillardi M."/>
            <person name="Sukno S.A."/>
            <person name="Thon M.R."/>
            <person name="Massola Junior N.S."/>
            <person name="Baroncelli R."/>
        </authorList>
    </citation>
    <scope>NUCLEOTIDE SEQUENCE</scope>
    <source>
        <strain evidence="3">LFN0074</strain>
    </source>
</reference>
<keyword evidence="4" id="KW-1185">Reference proteome</keyword>
<feature type="transmembrane region" description="Helical" evidence="2">
    <location>
        <begin position="319"/>
        <end position="340"/>
    </location>
</feature>
<dbReference type="AlphaFoldDB" id="A0A8H6JB41"/>
<evidence type="ECO:0000256" key="2">
    <source>
        <dbReference type="SAM" id="Phobius"/>
    </source>
</evidence>
<evidence type="ECO:0000313" key="3">
    <source>
        <dbReference type="EMBL" id="KAF6809653.1"/>
    </source>
</evidence>
<gene>
    <name evidence="3" type="ORF">CMUS01_13641</name>
</gene>
<evidence type="ECO:0000256" key="1">
    <source>
        <dbReference type="SAM" id="MobiDB-lite"/>
    </source>
</evidence>
<dbReference type="Proteomes" id="UP000639643">
    <property type="component" value="Unassembled WGS sequence"/>
</dbReference>
<dbReference type="Pfam" id="PF20246">
    <property type="entry name" value="DUF6601"/>
    <property type="match status" value="1"/>
</dbReference>